<feature type="region of interest" description="Disordered" evidence="6">
    <location>
        <begin position="1"/>
        <end position="49"/>
    </location>
</feature>
<evidence type="ECO:0000313" key="8">
    <source>
        <dbReference type="EMBL" id="MBF6297807.1"/>
    </source>
</evidence>
<gene>
    <name evidence="8" type="ORF">IU459_09640</name>
</gene>
<keyword evidence="5" id="KW-0460">Magnesium</keyword>
<dbReference type="PANTHER" id="PTHR36173:SF2">
    <property type="entry name" value="RIBONUCLEASE VAPC16"/>
    <property type="match status" value="1"/>
</dbReference>
<dbReference type="CDD" id="cd09872">
    <property type="entry name" value="PIN_Sll0205-like"/>
    <property type="match status" value="1"/>
</dbReference>
<keyword evidence="4" id="KW-0378">Hydrolase</keyword>
<evidence type="ECO:0000256" key="5">
    <source>
        <dbReference type="ARBA" id="ARBA00022842"/>
    </source>
</evidence>
<keyword evidence="2" id="KW-0540">Nuclease</keyword>
<reference evidence="8 9" key="1">
    <citation type="submission" date="2020-10" db="EMBL/GenBank/DDBJ databases">
        <title>Identification of Nocardia species via Next-generation sequencing and recognition of intraspecies genetic diversity.</title>
        <authorList>
            <person name="Li P."/>
            <person name="Li P."/>
            <person name="Lu B."/>
        </authorList>
    </citation>
    <scope>NUCLEOTIDE SEQUENCE [LARGE SCALE GENOMIC DNA]</scope>
    <source>
        <strain evidence="8 9">BJ06-0157</strain>
    </source>
</reference>
<protein>
    <submittedName>
        <fullName evidence="8">Type II toxin-antitoxin system VapC family toxin</fullName>
    </submittedName>
</protein>
<feature type="compositionally biased region" description="Low complexity" evidence="6">
    <location>
        <begin position="38"/>
        <end position="48"/>
    </location>
</feature>
<evidence type="ECO:0000259" key="7">
    <source>
        <dbReference type="Pfam" id="PF01850"/>
    </source>
</evidence>
<evidence type="ECO:0000256" key="2">
    <source>
        <dbReference type="ARBA" id="ARBA00022722"/>
    </source>
</evidence>
<proteinExistence type="predicted"/>
<dbReference type="InterPro" id="IPR029060">
    <property type="entry name" value="PIN-like_dom_sf"/>
</dbReference>
<evidence type="ECO:0000313" key="9">
    <source>
        <dbReference type="Proteomes" id="UP000702209"/>
    </source>
</evidence>
<feature type="domain" description="PIN" evidence="7">
    <location>
        <begin position="58"/>
        <end position="105"/>
    </location>
</feature>
<dbReference type="Proteomes" id="UP000702209">
    <property type="component" value="Unassembled WGS sequence"/>
</dbReference>
<keyword evidence="3" id="KW-0479">Metal-binding</keyword>
<name>A0ABS0CMH8_9NOCA</name>
<evidence type="ECO:0000256" key="4">
    <source>
        <dbReference type="ARBA" id="ARBA00022801"/>
    </source>
</evidence>
<dbReference type="SUPFAM" id="SSF88723">
    <property type="entry name" value="PIN domain-like"/>
    <property type="match status" value="1"/>
</dbReference>
<organism evidence="8 9">
    <name type="scientific">Nocardia amamiensis</name>
    <dbReference type="NCBI Taxonomy" id="404578"/>
    <lineage>
        <taxon>Bacteria</taxon>
        <taxon>Bacillati</taxon>
        <taxon>Actinomycetota</taxon>
        <taxon>Actinomycetes</taxon>
        <taxon>Mycobacteriales</taxon>
        <taxon>Nocardiaceae</taxon>
        <taxon>Nocardia</taxon>
    </lineage>
</organism>
<sequence length="117" mass="12593">MTPRVRPRPDTPGPHLSQRGAACAGPRAVETAPPPSGASPSAPVPYSATHRATPCLSNSGFIPLPIDHEHVVMAGRLPLIHRDPFDRILIAQARCANLTLVTRDPYCQKYELDVLAV</sequence>
<evidence type="ECO:0000256" key="3">
    <source>
        <dbReference type="ARBA" id="ARBA00022723"/>
    </source>
</evidence>
<dbReference type="PANTHER" id="PTHR36173">
    <property type="entry name" value="RIBONUCLEASE VAPC16-RELATED"/>
    <property type="match status" value="1"/>
</dbReference>
<accession>A0ABS0CMH8</accession>
<evidence type="ECO:0000256" key="1">
    <source>
        <dbReference type="ARBA" id="ARBA00022649"/>
    </source>
</evidence>
<dbReference type="InterPro" id="IPR052919">
    <property type="entry name" value="TA_system_RNase"/>
</dbReference>
<dbReference type="InterPro" id="IPR041705">
    <property type="entry name" value="PIN_Sll0205"/>
</dbReference>
<dbReference type="EMBL" id="JADLQX010000006">
    <property type="protein sequence ID" value="MBF6297807.1"/>
    <property type="molecule type" value="Genomic_DNA"/>
</dbReference>
<evidence type="ECO:0000256" key="6">
    <source>
        <dbReference type="SAM" id="MobiDB-lite"/>
    </source>
</evidence>
<dbReference type="InterPro" id="IPR002716">
    <property type="entry name" value="PIN_dom"/>
</dbReference>
<keyword evidence="9" id="KW-1185">Reference proteome</keyword>
<keyword evidence="1" id="KW-1277">Toxin-antitoxin system</keyword>
<comment type="caution">
    <text evidence="8">The sequence shown here is derived from an EMBL/GenBank/DDBJ whole genome shotgun (WGS) entry which is preliminary data.</text>
</comment>
<dbReference type="Pfam" id="PF01850">
    <property type="entry name" value="PIN"/>
    <property type="match status" value="1"/>
</dbReference>